<proteinExistence type="predicted"/>
<dbReference type="GO" id="GO:0009307">
    <property type="term" value="P:DNA restriction-modification system"/>
    <property type="evidence" value="ECO:0007669"/>
    <property type="project" value="InterPro"/>
</dbReference>
<accession>A0A2L2LKU6</accession>
<dbReference type="GO" id="GO:0009036">
    <property type="term" value="F:type II site-specific deoxyribonuclease activity"/>
    <property type="evidence" value="ECO:0007669"/>
    <property type="project" value="InterPro"/>
</dbReference>
<dbReference type="EMBL" id="CP026925">
    <property type="protein sequence ID" value="AVH44953.1"/>
    <property type="molecule type" value="Genomic_DNA"/>
</dbReference>
<dbReference type="InterPro" id="IPR007637">
    <property type="entry name" value="Restrct_endonuc_II_DpnII-like"/>
</dbReference>
<dbReference type="GO" id="GO:0003677">
    <property type="term" value="F:DNA binding"/>
    <property type="evidence" value="ECO:0007669"/>
    <property type="project" value="InterPro"/>
</dbReference>
<dbReference type="AlphaFoldDB" id="A0A2L2LKU6"/>
<protein>
    <recommendedName>
        <fullName evidence="1">Restriction endonuclease type II DpnII-like domain-containing protein</fullName>
    </recommendedName>
</protein>
<dbReference type="Proteomes" id="UP000237717">
    <property type="component" value="Chromosome II"/>
</dbReference>
<sequence>MQVVEQNIDDVVASLSPLSVEWMDDVAASAIARLSALPKKTQYDRQDIQELLDSDFSEGLLCARLFLALSKDSMETELRSALGSGGIGSTRYKTDPNTFLATLESLGLPEAMSATINYQPVWSDILVERLRSGRGSAIQGQRRGRGLEDFAEALVREVFGEGGYETRCTFTGADGTTAKCDVAVPDRSRPRIVIESKAYAATGSKMTDIIGDLDAIIAAKRHDTPLLFLTDGLTWKARMSDLRKIVHRQNQGKITRIYTTKMREQFWADLHTLKAELGII</sequence>
<organism evidence="2 3">
    <name type="scientific">Agrobacterium tumefaciens</name>
    <dbReference type="NCBI Taxonomy" id="358"/>
    <lineage>
        <taxon>Bacteria</taxon>
        <taxon>Pseudomonadati</taxon>
        <taxon>Pseudomonadota</taxon>
        <taxon>Alphaproteobacteria</taxon>
        <taxon>Hyphomicrobiales</taxon>
        <taxon>Rhizobiaceae</taxon>
        <taxon>Rhizobium/Agrobacterium group</taxon>
        <taxon>Agrobacterium</taxon>
        <taxon>Agrobacterium tumefaciens complex</taxon>
    </lineage>
</organism>
<dbReference type="Pfam" id="PF04556">
    <property type="entry name" value="DpnII"/>
    <property type="match status" value="1"/>
</dbReference>
<evidence type="ECO:0000313" key="2">
    <source>
        <dbReference type="EMBL" id="AVH44953.1"/>
    </source>
</evidence>
<evidence type="ECO:0000259" key="1">
    <source>
        <dbReference type="Pfam" id="PF04556"/>
    </source>
</evidence>
<reference evidence="2 3" key="1">
    <citation type="submission" date="2018-02" db="EMBL/GenBank/DDBJ databases">
        <title>Complete genome sequence of Agrobacterium tumefaciens 1D1609.</title>
        <authorList>
            <person name="Cho S.-T."/>
            <person name="Haryono M."/>
            <person name="Chang H.-H."/>
            <person name="Santos M.N."/>
            <person name="Lai E.-M."/>
            <person name="Kuo C.-H."/>
        </authorList>
    </citation>
    <scope>NUCLEOTIDE SEQUENCE [LARGE SCALE GENOMIC DNA]</scope>
    <source>
        <strain evidence="2 3">1D1609</strain>
    </source>
</reference>
<dbReference type="RefSeq" id="WP_104680082.1">
    <property type="nucleotide sequence ID" value="NZ_CP026925.1"/>
</dbReference>
<gene>
    <name evidence="2" type="ORF">At1D1609_49130</name>
</gene>
<feature type="domain" description="Restriction endonuclease type II DpnII-like" evidence="1">
    <location>
        <begin position="176"/>
        <end position="248"/>
    </location>
</feature>
<evidence type="ECO:0000313" key="3">
    <source>
        <dbReference type="Proteomes" id="UP000237717"/>
    </source>
</evidence>
<name>A0A2L2LKU6_AGRTU</name>